<feature type="transmembrane region" description="Helical" evidence="1">
    <location>
        <begin position="155"/>
        <end position="173"/>
    </location>
</feature>
<feature type="transmembrane region" description="Helical" evidence="1">
    <location>
        <begin position="91"/>
        <end position="111"/>
    </location>
</feature>
<feature type="transmembrane region" description="Helical" evidence="1">
    <location>
        <begin position="193"/>
        <end position="210"/>
    </location>
</feature>
<keyword evidence="1" id="KW-1133">Transmembrane helix</keyword>
<feature type="transmembrane region" description="Helical" evidence="1">
    <location>
        <begin position="222"/>
        <end position="241"/>
    </location>
</feature>
<proteinExistence type="predicted"/>
<evidence type="ECO:0000313" key="2">
    <source>
        <dbReference type="EMBL" id="PRY87580.1"/>
    </source>
</evidence>
<organism evidence="2 3">
    <name type="scientific">Mongoliibacter ruber</name>
    <dbReference type="NCBI Taxonomy" id="1750599"/>
    <lineage>
        <taxon>Bacteria</taxon>
        <taxon>Pseudomonadati</taxon>
        <taxon>Bacteroidota</taxon>
        <taxon>Cytophagia</taxon>
        <taxon>Cytophagales</taxon>
        <taxon>Cyclobacteriaceae</taxon>
        <taxon>Mongoliibacter</taxon>
    </lineage>
</organism>
<keyword evidence="1" id="KW-0812">Transmembrane</keyword>
<dbReference type="AlphaFoldDB" id="A0A2T0WLJ7"/>
<feature type="transmembrane region" description="Helical" evidence="1">
    <location>
        <begin position="61"/>
        <end position="79"/>
    </location>
</feature>
<evidence type="ECO:0000256" key="1">
    <source>
        <dbReference type="SAM" id="Phobius"/>
    </source>
</evidence>
<gene>
    <name evidence="2" type="ORF">CLW00_106206</name>
</gene>
<protein>
    <submittedName>
        <fullName evidence="2">Uncharacterized protein</fullName>
    </submittedName>
</protein>
<dbReference type="EMBL" id="PVTR01000006">
    <property type="protein sequence ID" value="PRY87580.1"/>
    <property type="molecule type" value="Genomic_DNA"/>
</dbReference>
<name>A0A2T0WLJ7_9BACT</name>
<evidence type="ECO:0000313" key="3">
    <source>
        <dbReference type="Proteomes" id="UP000238157"/>
    </source>
</evidence>
<accession>A0A2T0WLJ7</accession>
<feature type="transmembrane region" description="Helical" evidence="1">
    <location>
        <begin position="21"/>
        <end position="41"/>
    </location>
</feature>
<feature type="transmembrane region" description="Helical" evidence="1">
    <location>
        <begin position="123"/>
        <end position="143"/>
    </location>
</feature>
<reference evidence="2 3" key="1">
    <citation type="submission" date="2018-03" db="EMBL/GenBank/DDBJ databases">
        <title>Genomic Encyclopedia of Archaeal and Bacterial Type Strains, Phase II (KMG-II): from individual species to whole genera.</title>
        <authorList>
            <person name="Goeker M."/>
        </authorList>
    </citation>
    <scope>NUCLEOTIDE SEQUENCE [LARGE SCALE GENOMIC DNA]</scope>
    <source>
        <strain evidence="2 3">DSM 27929</strain>
    </source>
</reference>
<sequence length="254" mass="29865">MNCEAFSYFRGSLEKAMQKFIFRRSGFWLAIFSAFALFGFWRSYFSVLEKGHDFFQHFHGISMSIWCLMLVSQALLIRYKKNQIHRYMGRASFIVFPIMILSTFLITHHSLSDTNSSDMRSLYQLALMFNATVALIAIYTMGIWNRKSPQLHGRYMFCTIFPMFTPITDRIIFNYLKPLVPYAPTIDGGPVVPFYGFLLADLLVIVLAIWDYKKTGRKDAFLIVLGILMLYHISVFTFYRFSFWEGFSKWFLQL</sequence>
<comment type="caution">
    <text evidence="2">The sequence shown here is derived from an EMBL/GenBank/DDBJ whole genome shotgun (WGS) entry which is preliminary data.</text>
</comment>
<keyword evidence="3" id="KW-1185">Reference proteome</keyword>
<dbReference type="Proteomes" id="UP000238157">
    <property type="component" value="Unassembled WGS sequence"/>
</dbReference>
<keyword evidence="1" id="KW-0472">Membrane</keyword>